<evidence type="ECO:0000256" key="1">
    <source>
        <dbReference type="ARBA" id="ARBA00004604"/>
    </source>
</evidence>
<organism evidence="11 12">
    <name type="scientific">Sphagnum jensenii</name>
    <dbReference type="NCBI Taxonomy" id="128206"/>
    <lineage>
        <taxon>Eukaryota</taxon>
        <taxon>Viridiplantae</taxon>
        <taxon>Streptophyta</taxon>
        <taxon>Embryophyta</taxon>
        <taxon>Bryophyta</taxon>
        <taxon>Sphagnophytina</taxon>
        <taxon>Sphagnopsida</taxon>
        <taxon>Sphagnales</taxon>
        <taxon>Sphagnaceae</taxon>
        <taxon>Sphagnum</taxon>
    </lineage>
</organism>
<dbReference type="InterPro" id="IPR016024">
    <property type="entry name" value="ARM-type_fold"/>
</dbReference>
<evidence type="ECO:0000313" key="11">
    <source>
        <dbReference type="EMBL" id="CAK9878590.1"/>
    </source>
</evidence>
<dbReference type="InterPro" id="IPR003151">
    <property type="entry name" value="PIK-rel_kinase_FAT"/>
</dbReference>
<dbReference type="CDD" id="cd05172">
    <property type="entry name" value="PIKKc_DNA-PK"/>
    <property type="match status" value="1"/>
</dbReference>
<dbReference type="Pfam" id="PF19704">
    <property type="entry name" value="DNAPKcs_CC5"/>
    <property type="match status" value="1"/>
</dbReference>
<dbReference type="PROSITE" id="PS50290">
    <property type="entry name" value="PI3_4_KINASE_3"/>
    <property type="match status" value="1"/>
</dbReference>
<keyword evidence="12" id="KW-1185">Reference proteome</keyword>
<evidence type="ECO:0000256" key="7">
    <source>
        <dbReference type="SAM" id="MobiDB-lite"/>
    </source>
</evidence>
<feature type="domain" description="FAT" evidence="9">
    <location>
        <begin position="2837"/>
        <end position="3489"/>
    </location>
</feature>
<evidence type="ECO:0000256" key="3">
    <source>
        <dbReference type="ARBA" id="ARBA00022527"/>
    </source>
</evidence>
<protein>
    <recommendedName>
        <fullName evidence="2">DNA-dependent protein kinase catalytic subunit</fullName>
    </recommendedName>
</protein>
<gene>
    <name evidence="11" type="ORF">CSSPJE1EN2_LOCUS20376</name>
</gene>
<dbReference type="Pfam" id="PF20502">
    <property type="entry name" value="DNAPKcs_CC1-2"/>
    <property type="match status" value="1"/>
</dbReference>
<proteinExistence type="predicted"/>
<dbReference type="Pfam" id="PF02259">
    <property type="entry name" value="FAT"/>
    <property type="match status" value="1"/>
</dbReference>
<dbReference type="InterPro" id="IPR003152">
    <property type="entry name" value="FATC_dom"/>
</dbReference>
<dbReference type="SUPFAM" id="SSF56112">
    <property type="entry name" value="Protein kinase-like (PK-like)"/>
    <property type="match status" value="1"/>
</dbReference>
<accession>A0ABP1BRB3</accession>
<feature type="region of interest" description="Disordered" evidence="7">
    <location>
        <begin position="2588"/>
        <end position="2631"/>
    </location>
</feature>
<dbReference type="Pfam" id="PF02260">
    <property type="entry name" value="FATC"/>
    <property type="match status" value="1"/>
</dbReference>
<feature type="region of interest" description="Disordered" evidence="7">
    <location>
        <begin position="2865"/>
        <end position="2884"/>
    </location>
</feature>
<evidence type="ECO:0000259" key="9">
    <source>
        <dbReference type="PROSITE" id="PS51189"/>
    </source>
</evidence>
<dbReference type="Pfam" id="PF00454">
    <property type="entry name" value="PI3_PI4_kinase"/>
    <property type="match status" value="1"/>
</dbReference>
<dbReference type="Gene3D" id="1.10.1070.11">
    <property type="entry name" value="Phosphatidylinositol 3-/4-kinase, catalytic domain"/>
    <property type="match status" value="1"/>
</dbReference>
<evidence type="ECO:0000256" key="4">
    <source>
        <dbReference type="ARBA" id="ARBA00022553"/>
    </source>
</evidence>
<feature type="compositionally biased region" description="Basic and acidic residues" evidence="7">
    <location>
        <begin position="2051"/>
        <end position="2060"/>
    </location>
</feature>
<dbReference type="InterPro" id="IPR014009">
    <property type="entry name" value="PIK_FAT"/>
</dbReference>
<feature type="region of interest" description="Disordered" evidence="7">
    <location>
        <begin position="2040"/>
        <end position="2060"/>
    </location>
</feature>
<feature type="domain" description="PI3K/PI4K catalytic" evidence="8">
    <location>
        <begin position="3680"/>
        <end position="4022"/>
    </location>
</feature>
<dbReference type="InterPro" id="IPR046803">
    <property type="entry name" value="DNAPKcs_CC1-2"/>
</dbReference>
<dbReference type="SMART" id="SM00146">
    <property type="entry name" value="PI3Kc"/>
    <property type="match status" value="1"/>
</dbReference>
<name>A0ABP1BRB3_9BRYO</name>
<dbReference type="SMART" id="SM01344">
    <property type="entry name" value="NUC194"/>
    <property type="match status" value="1"/>
</dbReference>
<dbReference type="EMBL" id="OZ023707">
    <property type="protein sequence ID" value="CAK9878590.1"/>
    <property type="molecule type" value="Genomic_DNA"/>
</dbReference>
<dbReference type="Gene3D" id="3.30.1010.10">
    <property type="entry name" value="Phosphatidylinositol 3-kinase Catalytic Subunit, Chain A, domain 4"/>
    <property type="match status" value="1"/>
</dbReference>
<comment type="subcellular location">
    <subcellularLocation>
        <location evidence="1">Nucleus</location>
        <location evidence="1">Nucleolus</location>
    </subcellularLocation>
</comment>
<keyword evidence="6" id="KW-0539">Nucleus</keyword>
<dbReference type="Proteomes" id="UP001497522">
    <property type="component" value="Chromosome 6"/>
</dbReference>
<dbReference type="SMART" id="SM01343">
    <property type="entry name" value="FATC"/>
    <property type="match status" value="1"/>
</dbReference>
<dbReference type="InterPro" id="IPR046804">
    <property type="entry name" value="DNA-PKcs_N"/>
</dbReference>
<dbReference type="InterPro" id="IPR011989">
    <property type="entry name" value="ARM-like"/>
</dbReference>
<dbReference type="Pfam" id="PF20500">
    <property type="entry name" value="DNA-PKcs_N"/>
    <property type="match status" value="1"/>
</dbReference>
<evidence type="ECO:0000259" key="10">
    <source>
        <dbReference type="PROSITE" id="PS51190"/>
    </source>
</evidence>
<evidence type="ECO:0000256" key="2">
    <source>
        <dbReference type="ARBA" id="ARBA00018077"/>
    </source>
</evidence>
<evidence type="ECO:0000256" key="5">
    <source>
        <dbReference type="ARBA" id="ARBA00022763"/>
    </source>
</evidence>
<sequence length="4097" mass="461282">MEKKLEDCLAALRDAAEESVSSRGGGGGLYDSDNLSLFVSDLSDICKELVGSSEEHTSFAVAILFDEEIGVFSILECIMRIRDRNVAKAREDCLKFVEAFVKQIGGRALPHAAFLKEHCLRIFRRDDVKGVQAAALKPLTVLLEWSISHSKQPPNFPVDWGLANVLIVEFRQAKSHGTLRSHIIVLLGYLVESFKTAFSEDQVNQLLQLCLNTLEAQLQQPSHTLLAGAMKCLDSLLTWFTDELPAGGSVVNSRRCFEYIEQVLWPREDLKRYEALRVTLRLLSRHMNLFTLRFLEEGPRNLKWLQSYCTHTNAVLRDAALPAYDRFLVHGARALVSDKRVQNAQQVYTCFIRDALEVLNSQGADPMRVSLAIRTIGKLAAPIAKFSGKGSLKEAFHRLQPFGGSLRAGEAHNGSLGHAVTLVGAFADIVLHLDDVEDFMVYFIAEVTGNIYYQVPQLFPKQKQAVYTTLRSLFKALHSKGAFFTLFLNTVVWSSLERSMEPVETAPGEVEGQLWQHYVDLWFHLLDFSVDEKHANTQNSEGEDDEEEGSKELVSTDIGDVGIDTGRLRESMFDAILHCVIKAMRELNLKYRVKPTGSSAPSESTEVGAMEPETEMDAIEPLNPLHMRKFLNLVEFVQDLLSGPFANLFLKWTYPFGRTIIELSSGYPLISGFYKLLAVTIKLADSKNYFLPGCLTSSGGDNMQYLREVLVASKRYKLELLAACLRLCLSAPPALIEIAPLIQPMRNALKIGLRYPESTSVAMDALERWQMMFPKELQRWLPQIVPCFNDYLVQVETTEVSESENVVDSPAAASKSASVGTISRAQLMRIRQARIKESQPGPFELVQVRVQKFLGRIGGFAHLLVSSVDLLQLAGTGGLAWDPVDRVKFTLPFRDMKPDIWLDSLLPRIVELALSSSDRRTKVTASELLHAICLLMLGIAAKGPTRRRNEELPSVHFDKLYRQLFPAILQLATDVELVTRQLFREFAKQLTHWLTSNQQKENPETMALLDAILDGLVDPENGSLREFCADCFAEFMRWSVRHAPPEADNFANVTSMLRRVYNRMDHPNPYHRLGAAMAAHRMYPVLRENGAIVDRHIFEILFFCIKSLRLAETDDEQTGTVKQLSKLLDLLQRLIQRNITALQHKRKDRLLFLSLGNFLEWLFHQTGQINEKCRNKCMNLFSSICLLSPEGSSASWVQTKIFSGAHFYESLKPFDLEMEYTILPEKHLFSLQPMQLWLTHLMRTLHWFDWALREKLVKVEELVEGEKTGSLHIMAGISRFLQGLLLSQYLSLHLSGLTPSERESFGVLTCKVVTCLLNLCNQLLSEKSFLMTFLGEGSSSFQKLISLVLLRPRELGFVLTEPKKAQDLAKLAMRVLCRLMEICPAVKTEFVQLLKSLMGGENPAAYDLRSLSFDLEKSGRIEGLGFEDAMSLLKGYQQLNQAGVLLAVIGKESAAVMGEQVMLNVFRVDQECPPGLEPIASEILALSMCLGVRVRRLLDLVLDEKPISSQRNSTQKLTAGEVFYVNFRRTIVQQVKFFYRECLALLLKAAAAGNRTSRLLLTALLDDYLKPGGMGDSITKGSFLKEFLQHLPALAPSCTPEAFLVQKQFFLEVLHKLLLMDTGHDTVLLHSQPWFAFIMDTFIRFLHGSHVEVSDSSFGRSAVFALKCSSIALIPFFFNSSLDQNLKETLSNSLRRIVADHLLVRDADLPRGSNQRSSYVQMLSTLLGAISRSKSLELLEVLFPLLQTPTKLSGKLISETVDAFSKFIGERRTEAFDLCYRVINDSSKTPLLRRSILESVFGPLVNASPTSFVTSWYAEHMKSFLESLQMNHNTIDAERWAEEVTTKICHFGLVELLYSRVNVQLIRDKINPVVEKDLILKAYAETRPPKGHVDDTPFPEHEKEWRDLHIAAYNCLATVLTCTKESMAHFSALTEDKPGRFRWRYLIDLNKVYDNLAVETSQTIAANQAVKGLTVERKARQMRAAGATSGVNATLSSQYMVTASLSQEPALITSFVGGPANHPVAAESLDSSLLLGEDEEGLVSSTEGNDSEQREDPGSSEHVIDAAVIDQDDFDQHPCMRVILHVIQHLHSKFGEVYRGSQTMPDWMRLLHNTFDNSCTHINVRLFLAKVVTKARAVFAPYASAWFQPYIQTILQDPEKSGGLSFHYMLRDICITILQWKMPAPPDNGLATKFVQHLIRVAGHGSNQVLRANVDIIRLFLENWKDGIVLERKAILHYLVAGGRKPDMNNSDVKQKRLVGLQLLGAVVASGFPIYDPANDPTVLEHEIAEALFNNLTVRTKYIYEAAAELLGIVLRHRSESKELILDQFIETRLTEVLKDLYNASEFDRFLNILDKCTVHFPKFLEGFGYLVVEQVPRLYGVYKSIALDILLRNPSCDGSLFNQILPSLPKVLTHRDEIAQLKLLQLLAELLKEVSEDKISERVLPVLCDTFGVHENVDCRKLYYDILIFLHQSKGMSGNQRLCQSLLLGLCDRSDVVKESLQRFWHTQLSQDVGERFTQLVKQMYDPTIEEHWAQSMNFLFLKLCEDSVDFRRPIFTAPLADCEFHEYSINTSWTAGASLPMTPLFSNTQLHSGPASMEPSQGGLSSLPGSERNNADDVTVSKQQQLPSGMIRATMTPSLSLAFTQSHGGGGGGFSSTQEGATGSTALFAMSQRSVTTDYTQSVVQEGKTPLDSSTNLQRRILHPAAAHSQVLSGVIRANRRREARAAIQALERANKVHMMRHYRTGELPDIEIKYEEILRPLAALAEQDAIFARLLLTLLCKAVYCLPSVGQDIRADVRIGLEAALQRTCNGISFVSCVQSLCLQDPEIWISPKLVGSVSRKSTNLHSGILLLENEIIHETFPEPTAERNKKRHRGQGGQINLEQQQRPLEDAWLELARLYKVVGEEDIVLALFQKHLTKHEITHKALEAQLGGDFEQANALYDKLTGWHQNGALEGAVSTTEIDMWYNERLSCLMELNNWNVIIQETLMEITDDGSEEPQYQQLWQPERQDPYLSLFIRGALKVTTHHTSLMEFIQASFEDPIKREVLLKEFGTYLATAAIVNCDWDRARFLLGQCYRNFRKRWSALHPLAVWARHLEVRQLQKIIELDEFLSVIVEGKCKDFQRLVQEWQERWPSSQLDDVEAWDDIVQNRLIFFQKFQDTQVQTGTNGTRGGDGGKISVAKLSAERSLLYFKAAHGLMKQKAYTVAEAYMSAYLDSEGKAPNKDKIYYAFFKSFVKLRCLQADRLGSLEKRVERLQEVLDYINKQERQLMQAFKILEGNVSAQLAWVKIESISMEDAESSKVKTCLSLLGSAFKAYSTAVSQGASAQSKSSMAMSSLRAAAKASLKFGLFCDELLRVFTKPKTGDKLLEGIEDERQPSSQLLPASQYPSLVVRHMLKALALDSSLQAQHSVARLLSLIAQYPETHGEFQQLVSHVSSWVFIAWIPQMLAVMDENEGAVLVGVLESIAESYPQSLYFAFHVSKTDFKVTGSVRTQRLESLLRNTLLQGVIRGLEDLTYPEQRMRDGLLRIMSFLHSGDPEKAQACFHEMYEDCLDTHALNSTNRLSGEYNLKFARDWAPCIVKEMGHNGSKLLSVDPKTFSASMSKLLEQLARSIPGGGRSSLATISKWLADFDQFKGLEGHRRDGKLEGWRIEIPGQYNGLKAPDLRSNVLLMGFDQVLITFKSKQRPKLLTMRGSDEKEYKFVVKGGEDLRLDQRIEQLFEVMNVVLTRDSACSGRRLSIRTYAVIPVSKKCGLLQFVENTSTLEDVMKDGLSSHIAVLMQQGQKPAEISPDKWLVKVQEQYAEWVGRRGGTKNMIENYHNLYKKADHKEVSLKLDAFRAQLPRDALRMGFSRLATSAESYLALRSNFSRSLAVLSICGYIAGVGDRHLANTLVDMWSGTLVPIDFGYSFGTNVILLPVPELVPFRLTSQLTNFLLPLDAVGLLRSDMVRIMAALHGSRDIISAVMEVFVKEPLVDWKQEAVKLKRARGTREATNPEQEHVELKVENAQHKLELWNPAEITIAELWSSVHANKPYTGVLEAIIRGDPQCNARAQVPGKVCRTVQEQVDCLIDQATDPNLLGRIYVGWQPWV</sequence>
<dbReference type="InterPro" id="IPR037706">
    <property type="entry name" value="DNA-PK_dom"/>
</dbReference>
<feature type="compositionally biased region" description="Low complexity" evidence="7">
    <location>
        <begin position="2601"/>
        <end position="2612"/>
    </location>
</feature>
<dbReference type="Pfam" id="PF08163">
    <property type="entry name" value="DNAPKcs_CC3"/>
    <property type="match status" value="1"/>
</dbReference>
<dbReference type="InterPro" id="IPR036940">
    <property type="entry name" value="PI3/4_kinase_cat_sf"/>
</dbReference>
<dbReference type="InterPro" id="IPR050517">
    <property type="entry name" value="DDR_Repair_Kinase"/>
</dbReference>
<evidence type="ECO:0000259" key="8">
    <source>
        <dbReference type="PROSITE" id="PS50290"/>
    </source>
</evidence>
<dbReference type="InterPro" id="IPR011009">
    <property type="entry name" value="Kinase-like_dom_sf"/>
</dbReference>
<reference evidence="11" key="1">
    <citation type="submission" date="2024-03" db="EMBL/GenBank/DDBJ databases">
        <authorList>
            <consortium name="ELIXIR-Norway"/>
            <consortium name="Elixir Norway"/>
        </authorList>
    </citation>
    <scope>NUCLEOTIDE SEQUENCE</scope>
</reference>
<keyword evidence="4" id="KW-0597">Phosphoprotein</keyword>
<dbReference type="SUPFAM" id="SSF48371">
    <property type="entry name" value="ARM repeat"/>
    <property type="match status" value="3"/>
</dbReference>
<evidence type="ECO:0000313" key="12">
    <source>
        <dbReference type="Proteomes" id="UP001497522"/>
    </source>
</evidence>
<feature type="domain" description="FATC" evidence="10">
    <location>
        <begin position="4065"/>
        <end position="4097"/>
    </location>
</feature>
<dbReference type="PROSITE" id="PS51189">
    <property type="entry name" value="FAT"/>
    <property type="match status" value="1"/>
</dbReference>
<dbReference type="Gene3D" id="1.25.10.10">
    <property type="entry name" value="Leucine-rich Repeat Variant"/>
    <property type="match status" value="1"/>
</dbReference>
<keyword evidence="5" id="KW-0227">DNA damage</keyword>
<evidence type="ECO:0000256" key="6">
    <source>
        <dbReference type="ARBA" id="ARBA00023242"/>
    </source>
</evidence>
<keyword evidence="3" id="KW-0808">Transferase</keyword>
<keyword evidence="3" id="KW-0723">Serine/threonine-protein kinase</keyword>
<dbReference type="PROSITE" id="PS51190">
    <property type="entry name" value="FATC"/>
    <property type="match status" value="1"/>
</dbReference>
<dbReference type="InterPro" id="IPR045581">
    <property type="entry name" value="DNAPKcs_CC5"/>
</dbReference>
<dbReference type="InterPro" id="IPR012582">
    <property type="entry name" value="DNAPKcs_CC3"/>
</dbReference>
<dbReference type="PANTHER" id="PTHR11139:SF68">
    <property type="entry name" value="DNA-DEPENDENT PROTEIN KINASE CATALYTIC SUBUNIT"/>
    <property type="match status" value="1"/>
</dbReference>
<dbReference type="InterPro" id="IPR000403">
    <property type="entry name" value="PI3/4_kinase_cat_dom"/>
</dbReference>
<dbReference type="PANTHER" id="PTHR11139">
    <property type="entry name" value="ATAXIA TELANGIECTASIA MUTATED ATM -RELATED"/>
    <property type="match status" value="1"/>
</dbReference>
<keyword evidence="3" id="KW-0418">Kinase</keyword>